<proteinExistence type="predicted"/>
<evidence type="ECO:0000313" key="2">
    <source>
        <dbReference type="Proteomes" id="UP001164539"/>
    </source>
</evidence>
<gene>
    <name evidence="1" type="ORF">OWV82_024916</name>
</gene>
<accession>A0ACC1WRX1</accession>
<reference evidence="1 2" key="1">
    <citation type="journal article" date="2023" name="Science">
        <title>Complex scaffold remodeling in plant triterpene biosynthesis.</title>
        <authorList>
            <person name="De La Pena R."/>
            <person name="Hodgson H."/>
            <person name="Liu J.C."/>
            <person name="Stephenson M.J."/>
            <person name="Martin A.C."/>
            <person name="Owen C."/>
            <person name="Harkess A."/>
            <person name="Leebens-Mack J."/>
            <person name="Jimenez L.E."/>
            <person name="Osbourn A."/>
            <person name="Sattely E.S."/>
        </authorList>
    </citation>
    <scope>NUCLEOTIDE SEQUENCE [LARGE SCALE GENOMIC DNA]</scope>
    <source>
        <strain evidence="2">cv. JPN11</strain>
        <tissue evidence="1">Leaf</tissue>
    </source>
</reference>
<sequence length="311" mass="35765">MEVRLPEGVESFSSATSVEMAGKVFKGISLLQQPMEQFILENRPDCLLLICTTFGLLIWLSILEYQGLCFMEDDTLVFALLIVFFVLHLTRWFNPIRGLFVLPGLPDEIQMTRLQLPDWVRVANGYTNFMNKIDESVAKSFGVLVNSFYELESSYPDYVNVLRRKTWSSGHVWLRNVNKFDNNEQNCLMLAGFSKTQLSCILVYVSCGSLSCFSSTQLLEIATALDSLNYPFVWVVQKESTSKETTCFTRRIRGKDQNFDDHKWLGTTGADIRTSSHWWISDSLWMKFGLRERSGRSDDDDLASFCRAFFQ</sequence>
<evidence type="ECO:0000313" key="1">
    <source>
        <dbReference type="EMBL" id="KAJ4701717.1"/>
    </source>
</evidence>
<name>A0ACC1WRX1_MELAZ</name>
<protein>
    <submittedName>
        <fullName evidence="1">Glycosyltransferase</fullName>
    </submittedName>
</protein>
<dbReference type="Proteomes" id="UP001164539">
    <property type="component" value="Chromosome 14"/>
</dbReference>
<organism evidence="1 2">
    <name type="scientific">Melia azedarach</name>
    <name type="common">Chinaberry tree</name>
    <dbReference type="NCBI Taxonomy" id="155640"/>
    <lineage>
        <taxon>Eukaryota</taxon>
        <taxon>Viridiplantae</taxon>
        <taxon>Streptophyta</taxon>
        <taxon>Embryophyta</taxon>
        <taxon>Tracheophyta</taxon>
        <taxon>Spermatophyta</taxon>
        <taxon>Magnoliopsida</taxon>
        <taxon>eudicotyledons</taxon>
        <taxon>Gunneridae</taxon>
        <taxon>Pentapetalae</taxon>
        <taxon>rosids</taxon>
        <taxon>malvids</taxon>
        <taxon>Sapindales</taxon>
        <taxon>Meliaceae</taxon>
        <taxon>Melia</taxon>
    </lineage>
</organism>
<comment type="caution">
    <text evidence="1">The sequence shown here is derived from an EMBL/GenBank/DDBJ whole genome shotgun (WGS) entry which is preliminary data.</text>
</comment>
<dbReference type="EMBL" id="CM051407">
    <property type="protein sequence ID" value="KAJ4701717.1"/>
    <property type="molecule type" value="Genomic_DNA"/>
</dbReference>
<keyword evidence="2" id="KW-1185">Reference proteome</keyword>